<protein>
    <submittedName>
        <fullName evidence="2">Glycosyltransferase</fullName>
    </submittedName>
</protein>
<dbReference type="PANTHER" id="PTHR43685">
    <property type="entry name" value="GLYCOSYLTRANSFERASE"/>
    <property type="match status" value="1"/>
</dbReference>
<dbReference type="Pfam" id="PF00535">
    <property type="entry name" value="Glycos_transf_2"/>
    <property type="match status" value="1"/>
</dbReference>
<sequence>MAERDTSGSVVSVVLPTYNRAHTIDAVVESVLRQTYDRFELLVVDDGSTDDTPAVVEDFDDRRIRYVRFRRNRGANVARNAGIRHADGDFLAFVDSDDRWHPEKLERQVRAMRNASDRTGVVYTGYWLEYPSGRQYGPDPDRDAHEGSIHEELLKGNGRFIPTSTALVRRACFEEVGLFDEGLPRQQDWEMWLRISQQFEFGHDPEPLVVKSMDHDEVSISSDEEAQIDAIEHVLEKHAEKFRSRSELLSRHQWQLGQTCLLNGQPRRGRAELLAACKRNPRLLYLLGFGVSILGPRAYGFAFRALEKLPID</sequence>
<feature type="domain" description="Glycosyltransferase 2-like" evidence="1">
    <location>
        <begin position="12"/>
        <end position="176"/>
    </location>
</feature>
<dbReference type="InterPro" id="IPR029044">
    <property type="entry name" value="Nucleotide-diphossugar_trans"/>
</dbReference>
<dbReference type="InterPro" id="IPR050834">
    <property type="entry name" value="Glycosyltransf_2"/>
</dbReference>
<dbReference type="SUPFAM" id="SSF53448">
    <property type="entry name" value="Nucleotide-diphospho-sugar transferases"/>
    <property type="match status" value="1"/>
</dbReference>
<organism evidence="2 3">
    <name type="scientific">Halorubrum ejinorense</name>
    <dbReference type="NCBI Taxonomy" id="425309"/>
    <lineage>
        <taxon>Archaea</taxon>
        <taxon>Methanobacteriati</taxon>
        <taxon>Methanobacteriota</taxon>
        <taxon>Stenosarchaea group</taxon>
        <taxon>Halobacteria</taxon>
        <taxon>Halobacteriales</taxon>
        <taxon>Haloferacaceae</taxon>
        <taxon>Halorubrum</taxon>
    </lineage>
</organism>
<reference evidence="2" key="2">
    <citation type="submission" date="2023-12" db="EMBL/GenBank/DDBJ databases">
        <authorList>
            <person name="Sun Q."/>
            <person name="Inoue M."/>
        </authorList>
    </citation>
    <scope>NUCLEOTIDE SEQUENCE</scope>
    <source>
        <strain evidence="2">JCM 14265</strain>
    </source>
</reference>
<reference evidence="2" key="1">
    <citation type="journal article" date="2014" name="Int. J. Syst. Evol. Microbiol.">
        <title>Complete genome sequence of Corynebacterium casei LMG S-19264T (=DSM 44701T), isolated from a smear-ripened cheese.</title>
        <authorList>
            <consortium name="US DOE Joint Genome Institute (JGI-PGF)"/>
            <person name="Walter F."/>
            <person name="Albersmeier A."/>
            <person name="Kalinowski J."/>
            <person name="Ruckert C."/>
        </authorList>
    </citation>
    <scope>NUCLEOTIDE SEQUENCE</scope>
    <source>
        <strain evidence="2">JCM 14265</strain>
    </source>
</reference>
<proteinExistence type="predicted"/>
<gene>
    <name evidence="2" type="ORF">GCM10008994_16220</name>
</gene>
<comment type="caution">
    <text evidence="2">The sequence shown here is derived from an EMBL/GenBank/DDBJ whole genome shotgun (WGS) entry which is preliminary data.</text>
</comment>
<dbReference type="InterPro" id="IPR001173">
    <property type="entry name" value="Glyco_trans_2-like"/>
</dbReference>
<evidence type="ECO:0000313" key="3">
    <source>
        <dbReference type="Proteomes" id="UP001501425"/>
    </source>
</evidence>
<dbReference type="EMBL" id="BAAADQ010000007">
    <property type="protein sequence ID" value="GAA0541894.1"/>
    <property type="molecule type" value="Genomic_DNA"/>
</dbReference>
<dbReference type="PANTHER" id="PTHR43685:SF11">
    <property type="entry name" value="GLYCOSYLTRANSFERASE TAGX-RELATED"/>
    <property type="match status" value="1"/>
</dbReference>
<evidence type="ECO:0000259" key="1">
    <source>
        <dbReference type="Pfam" id="PF00535"/>
    </source>
</evidence>
<dbReference type="Proteomes" id="UP001501425">
    <property type="component" value="Unassembled WGS sequence"/>
</dbReference>
<dbReference type="Gene3D" id="3.90.550.10">
    <property type="entry name" value="Spore Coat Polysaccharide Biosynthesis Protein SpsA, Chain A"/>
    <property type="match status" value="1"/>
</dbReference>
<accession>A0AAV3SSH1</accession>
<evidence type="ECO:0000313" key="2">
    <source>
        <dbReference type="EMBL" id="GAA0541894.1"/>
    </source>
</evidence>
<name>A0AAV3SSH1_9EURY</name>
<dbReference type="CDD" id="cd00761">
    <property type="entry name" value="Glyco_tranf_GTA_type"/>
    <property type="match status" value="1"/>
</dbReference>
<dbReference type="AlphaFoldDB" id="A0AAV3SSH1"/>